<comment type="caution">
    <text evidence="2">The sequence shown here is derived from an EMBL/GenBank/DDBJ whole genome shotgun (WGS) entry which is preliminary data.</text>
</comment>
<accession>A0ABS1CZL0</accession>
<reference evidence="2 3" key="1">
    <citation type="journal article" date="2020" name="Microorganisms">
        <title>Osmotic Adaptation and Compatible Solute Biosynthesis of Phototrophic Bacteria as Revealed from Genome Analyses.</title>
        <authorList>
            <person name="Imhoff J.F."/>
            <person name="Rahn T."/>
            <person name="Kunzel S."/>
            <person name="Keller A."/>
            <person name="Neulinger S.C."/>
        </authorList>
    </citation>
    <scope>NUCLEOTIDE SEQUENCE [LARGE SCALE GENOMIC DNA]</scope>
    <source>
        <strain evidence="2 3">DSM 15382</strain>
    </source>
</reference>
<proteinExistence type="predicted"/>
<dbReference type="PROSITE" id="PS50925">
    <property type="entry name" value="BLUF"/>
    <property type="match status" value="1"/>
</dbReference>
<gene>
    <name evidence="2" type="ORF">CKO45_12835</name>
</gene>
<evidence type="ECO:0000313" key="3">
    <source>
        <dbReference type="Proteomes" id="UP000697995"/>
    </source>
</evidence>
<organism evidence="2 3">
    <name type="scientific">Paracraurococcus ruber</name>
    <dbReference type="NCBI Taxonomy" id="77675"/>
    <lineage>
        <taxon>Bacteria</taxon>
        <taxon>Pseudomonadati</taxon>
        <taxon>Pseudomonadota</taxon>
        <taxon>Alphaproteobacteria</taxon>
        <taxon>Acetobacterales</taxon>
        <taxon>Roseomonadaceae</taxon>
        <taxon>Paracraurococcus</taxon>
    </lineage>
</organism>
<evidence type="ECO:0000313" key="2">
    <source>
        <dbReference type="EMBL" id="MBK1659119.1"/>
    </source>
</evidence>
<feature type="domain" description="BLUF" evidence="1">
    <location>
        <begin position="30"/>
        <end position="123"/>
    </location>
</feature>
<evidence type="ECO:0000259" key="1">
    <source>
        <dbReference type="PROSITE" id="PS50925"/>
    </source>
</evidence>
<keyword evidence="3" id="KW-1185">Reference proteome</keyword>
<sequence>MPATADRLPAWRRRRWNTGERIGMRVEEGLFRMVYVSRNAIPAASQEAEIARILEVSRRNNQAAGITGALLYSADSFAQALEGPEAAMEALYARLSRDPRHAEVLVISAGPVAARQFSQWSMAFAGRHDGLSFAALQGGLDPSAALLAGAAGDPG</sequence>
<dbReference type="Gene3D" id="3.30.70.100">
    <property type="match status" value="1"/>
</dbReference>
<dbReference type="InterPro" id="IPR036046">
    <property type="entry name" value="Acylphosphatase-like_dom_sf"/>
</dbReference>
<dbReference type="InterPro" id="IPR007024">
    <property type="entry name" value="BLUF_domain"/>
</dbReference>
<protein>
    <recommendedName>
        <fullName evidence="1">BLUF domain-containing protein</fullName>
    </recommendedName>
</protein>
<dbReference type="Proteomes" id="UP000697995">
    <property type="component" value="Unassembled WGS sequence"/>
</dbReference>
<dbReference type="SMART" id="SM01034">
    <property type="entry name" value="BLUF"/>
    <property type="match status" value="1"/>
</dbReference>
<dbReference type="SUPFAM" id="SSF54975">
    <property type="entry name" value="Acylphosphatase/BLUF domain-like"/>
    <property type="match status" value="1"/>
</dbReference>
<dbReference type="Pfam" id="PF04940">
    <property type="entry name" value="BLUF"/>
    <property type="match status" value="1"/>
</dbReference>
<dbReference type="EMBL" id="NRSG01000084">
    <property type="protein sequence ID" value="MBK1659119.1"/>
    <property type="molecule type" value="Genomic_DNA"/>
</dbReference>
<name>A0ABS1CZL0_9PROT</name>